<evidence type="ECO:0000256" key="5">
    <source>
        <dbReference type="SAM" id="MobiDB-lite"/>
    </source>
</evidence>
<evidence type="ECO:0000256" key="6">
    <source>
        <dbReference type="SAM" id="SignalP"/>
    </source>
</evidence>
<feature type="chain" id="PRO_5043650520" evidence="6">
    <location>
        <begin position="20"/>
        <end position="179"/>
    </location>
</feature>
<comment type="similarity">
    <text evidence="2">Belongs to the kiwellin family.</text>
</comment>
<sequence>MKAPTVILLVLLSLHIITAQSRGKNVTSNYSLTKHSPLDSGGTPAIMTINSFEKDGDVGGPSECDGEYHSNNFLIVALSTRWYNKGESARAMLVDECDSNRGCRDNIVDASYAVWLALQVSQSDWGQTDITWFVITRWKEDVGDSIIARNCSASKVAGTGGRQSSAVGKEEMEAEVDSV</sequence>
<dbReference type="AlphaFoldDB" id="A0AAU9LG82"/>
<reference evidence="7 8" key="1">
    <citation type="submission" date="2022-01" db="EMBL/GenBank/DDBJ databases">
        <authorList>
            <person name="Xiong W."/>
            <person name="Schranz E."/>
        </authorList>
    </citation>
    <scope>NUCLEOTIDE SEQUENCE [LARGE SCALE GENOMIC DNA]</scope>
</reference>
<keyword evidence="3" id="KW-0964">Secreted</keyword>
<evidence type="ECO:0000256" key="3">
    <source>
        <dbReference type="ARBA" id="ARBA00022525"/>
    </source>
</evidence>
<evidence type="ECO:0000313" key="7">
    <source>
        <dbReference type="EMBL" id="CAH1412049.1"/>
    </source>
</evidence>
<feature type="region of interest" description="Disordered" evidence="5">
    <location>
        <begin position="156"/>
        <end position="179"/>
    </location>
</feature>
<dbReference type="Pfam" id="PF24300">
    <property type="entry name" value="KWL1"/>
    <property type="match status" value="1"/>
</dbReference>
<name>A0AAU9LG82_9ASTR</name>
<comment type="caution">
    <text evidence="7">The sequence shown here is derived from an EMBL/GenBank/DDBJ whole genome shotgun (WGS) entry which is preliminary data.</text>
</comment>
<evidence type="ECO:0000256" key="1">
    <source>
        <dbReference type="ARBA" id="ARBA00004613"/>
    </source>
</evidence>
<feature type="signal peptide" evidence="6">
    <location>
        <begin position="1"/>
        <end position="19"/>
    </location>
</feature>
<dbReference type="InterPro" id="IPR039271">
    <property type="entry name" value="Kiwellin-like"/>
</dbReference>
<accession>A0AAU9LG82</accession>
<evidence type="ECO:0000313" key="8">
    <source>
        <dbReference type="Proteomes" id="UP001157418"/>
    </source>
</evidence>
<protein>
    <submittedName>
        <fullName evidence="7">Uncharacterized protein</fullName>
    </submittedName>
</protein>
<dbReference type="EMBL" id="CAKMRJ010000001">
    <property type="protein sequence ID" value="CAH1412049.1"/>
    <property type="molecule type" value="Genomic_DNA"/>
</dbReference>
<dbReference type="GO" id="GO:0005576">
    <property type="term" value="C:extracellular region"/>
    <property type="evidence" value="ECO:0007669"/>
    <property type="project" value="UniProtKB-SubCell"/>
</dbReference>
<dbReference type="InterPro" id="IPR036908">
    <property type="entry name" value="RlpA-like_sf"/>
</dbReference>
<gene>
    <name evidence="7" type="ORF">LVIROSA_LOCUS98</name>
</gene>
<keyword evidence="8" id="KW-1185">Reference proteome</keyword>
<dbReference type="PANTHER" id="PTHR33191">
    <property type="entry name" value="RIPENING-RELATED PROTEIN 2-RELATED"/>
    <property type="match status" value="1"/>
</dbReference>
<dbReference type="CDD" id="cd22270">
    <property type="entry name" value="DPBB_kiwellin-like"/>
    <property type="match status" value="1"/>
</dbReference>
<proteinExistence type="inferred from homology"/>
<dbReference type="PANTHER" id="PTHR33191:SF85">
    <property type="entry name" value="RLPA-LIKE PROTEIN DOUBLE-PSI BETA-BARREL DOMAIN-CONTAINING PROTEIN"/>
    <property type="match status" value="1"/>
</dbReference>
<dbReference type="Proteomes" id="UP001157418">
    <property type="component" value="Unassembled WGS sequence"/>
</dbReference>
<dbReference type="SUPFAM" id="SSF50685">
    <property type="entry name" value="Barwin-like endoglucanases"/>
    <property type="match status" value="1"/>
</dbReference>
<dbReference type="Gene3D" id="2.40.40.10">
    <property type="entry name" value="RlpA-like domain"/>
    <property type="match status" value="1"/>
</dbReference>
<comment type="subcellular location">
    <subcellularLocation>
        <location evidence="1">Secreted</location>
    </subcellularLocation>
</comment>
<evidence type="ECO:0000256" key="4">
    <source>
        <dbReference type="ARBA" id="ARBA00022729"/>
    </source>
</evidence>
<evidence type="ECO:0000256" key="2">
    <source>
        <dbReference type="ARBA" id="ARBA00005592"/>
    </source>
</evidence>
<organism evidence="7 8">
    <name type="scientific">Lactuca virosa</name>
    <dbReference type="NCBI Taxonomy" id="75947"/>
    <lineage>
        <taxon>Eukaryota</taxon>
        <taxon>Viridiplantae</taxon>
        <taxon>Streptophyta</taxon>
        <taxon>Embryophyta</taxon>
        <taxon>Tracheophyta</taxon>
        <taxon>Spermatophyta</taxon>
        <taxon>Magnoliopsida</taxon>
        <taxon>eudicotyledons</taxon>
        <taxon>Gunneridae</taxon>
        <taxon>Pentapetalae</taxon>
        <taxon>asterids</taxon>
        <taxon>campanulids</taxon>
        <taxon>Asterales</taxon>
        <taxon>Asteraceae</taxon>
        <taxon>Cichorioideae</taxon>
        <taxon>Cichorieae</taxon>
        <taxon>Lactucinae</taxon>
        <taxon>Lactuca</taxon>
    </lineage>
</organism>
<keyword evidence="4 6" id="KW-0732">Signal</keyword>